<comment type="similarity">
    <text evidence="2">Belongs to the major facilitator superfamily.</text>
</comment>
<evidence type="ECO:0000313" key="10">
    <source>
        <dbReference type="Proteomes" id="UP000191672"/>
    </source>
</evidence>
<dbReference type="GO" id="GO:0022857">
    <property type="term" value="F:transmembrane transporter activity"/>
    <property type="evidence" value="ECO:0007669"/>
    <property type="project" value="InterPro"/>
</dbReference>
<feature type="transmembrane region" description="Helical" evidence="7">
    <location>
        <begin position="209"/>
        <end position="232"/>
    </location>
</feature>
<comment type="subcellular location">
    <subcellularLocation>
        <location evidence="1">Membrane</location>
        <topology evidence="1">Multi-pass membrane protein</topology>
    </subcellularLocation>
</comment>
<keyword evidence="3 7" id="KW-0812">Transmembrane</keyword>
<keyword evidence="10" id="KW-1185">Reference proteome</keyword>
<evidence type="ECO:0000256" key="1">
    <source>
        <dbReference type="ARBA" id="ARBA00004141"/>
    </source>
</evidence>
<feature type="compositionally biased region" description="Basic and acidic residues" evidence="6">
    <location>
        <begin position="20"/>
        <end position="39"/>
    </location>
</feature>
<comment type="caution">
    <text evidence="9">The sequence shown here is derived from an EMBL/GenBank/DDBJ whole genome shotgun (WGS) entry which is preliminary data.</text>
</comment>
<evidence type="ECO:0000256" key="4">
    <source>
        <dbReference type="ARBA" id="ARBA00022989"/>
    </source>
</evidence>
<evidence type="ECO:0000313" key="9">
    <source>
        <dbReference type="EMBL" id="OQD86732.1"/>
    </source>
</evidence>
<dbReference type="Gene3D" id="1.20.1250.20">
    <property type="entry name" value="MFS general substrate transporter like domains"/>
    <property type="match status" value="1"/>
</dbReference>
<dbReference type="GO" id="GO:0016020">
    <property type="term" value="C:membrane"/>
    <property type="evidence" value="ECO:0007669"/>
    <property type="project" value="UniProtKB-SubCell"/>
</dbReference>
<dbReference type="InterPro" id="IPR036259">
    <property type="entry name" value="MFS_trans_sf"/>
</dbReference>
<feature type="transmembrane region" description="Helical" evidence="7">
    <location>
        <begin position="392"/>
        <end position="413"/>
    </location>
</feature>
<feature type="transmembrane region" description="Helical" evidence="7">
    <location>
        <begin position="175"/>
        <end position="197"/>
    </location>
</feature>
<feature type="transmembrane region" description="Helical" evidence="7">
    <location>
        <begin position="352"/>
        <end position="371"/>
    </location>
</feature>
<keyword evidence="4 7" id="KW-1133">Transmembrane helix</keyword>
<dbReference type="SUPFAM" id="SSF103473">
    <property type="entry name" value="MFS general substrate transporter"/>
    <property type="match status" value="1"/>
</dbReference>
<evidence type="ECO:0000256" key="3">
    <source>
        <dbReference type="ARBA" id="ARBA00022692"/>
    </source>
</evidence>
<feature type="transmembrane region" description="Helical" evidence="7">
    <location>
        <begin position="450"/>
        <end position="473"/>
    </location>
</feature>
<keyword evidence="5 7" id="KW-0472">Membrane</keyword>
<dbReference type="AlphaFoldDB" id="A0A1V6QCH9"/>
<dbReference type="InterPro" id="IPR020846">
    <property type="entry name" value="MFS_dom"/>
</dbReference>
<protein>
    <recommendedName>
        <fullName evidence="8">Major facilitator superfamily (MFS) profile domain-containing protein</fullName>
    </recommendedName>
</protein>
<feature type="transmembrane region" description="Helical" evidence="7">
    <location>
        <begin position="308"/>
        <end position="332"/>
    </location>
</feature>
<feature type="region of interest" description="Disordered" evidence="6">
    <location>
        <begin position="1"/>
        <end position="58"/>
    </location>
</feature>
<evidence type="ECO:0000256" key="6">
    <source>
        <dbReference type="SAM" id="MobiDB-lite"/>
    </source>
</evidence>
<dbReference type="EMBL" id="MDYN01000007">
    <property type="protein sequence ID" value="OQD86732.1"/>
    <property type="molecule type" value="Genomic_DNA"/>
</dbReference>
<dbReference type="CDD" id="cd17323">
    <property type="entry name" value="MFS_Tpo1_MDR_like"/>
    <property type="match status" value="1"/>
</dbReference>
<dbReference type="PROSITE" id="PS50850">
    <property type="entry name" value="MFS"/>
    <property type="match status" value="1"/>
</dbReference>
<feature type="transmembrane region" description="Helical" evidence="7">
    <location>
        <begin position="238"/>
        <end position="258"/>
    </location>
</feature>
<organism evidence="9 10">
    <name type="scientific">Penicillium antarcticum</name>
    <dbReference type="NCBI Taxonomy" id="416450"/>
    <lineage>
        <taxon>Eukaryota</taxon>
        <taxon>Fungi</taxon>
        <taxon>Dikarya</taxon>
        <taxon>Ascomycota</taxon>
        <taxon>Pezizomycotina</taxon>
        <taxon>Eurotiomycetes</taxon>
        <taxon>Eurotiomycetidae</taxon>
        <taxon>Eurotiales</taxon>
        <taxon>Aspergillaceae</taxon>
        <taxon>Penicillium</taxon>
    </lineage>
</organism>
<feature type="transmembrane region" description="Helical" evidence="7">
    <location>
        <begin position="485"/>
        <end position="507"/>
    </location>
</feature>
<feature type="transmembrane region" description="Helical" evidence="7">
    <location>
        <begin position="81"/>
        <end position="102"/>
    </location>
</feature>
<accession>A0A1V6QCH9</accession>
<gene>
    <name evidence="9" type="ORF">PENANT_c007G01502</name>
</gene>
<evidence type="ECO:0000256" key="7">
    <source>
        <dbReference type="SAM" id="Phobius"/>
    </source>
</evidence>
<dbReference type="Proteomes" id="UP000191672">
    <property type="component" value="Unassembled WGS sequence"/>
</dbReference>
<name>A0A1V6QCH9_9EURO</name>
<dbReference type="STRING" id="416450.A0A1V6QCH9"/>
<feature type="transmembrane region" description="Helical" evidence="7">
    <location>
        <begin position="122"/>
        <end position="142"/>
    </location>
</feature>
<proteinExistence type="inferred from homology"/>
<dbReference type="PANTHER" id="PTHR23502:SF68">
    <property type="entry name" value="MULTIDRUG TRANSPORTER, PUTATIVE (AFU_ORTHOLOGUE AFUA_3G01120)-RELATED"/>
    <property type="match status" value="1"/>
</dbReference>
<feature type="transmembrane region" description="Helical" evidence="7">
    <location>
        <begin position="149"/>
        <end position="169"/>
    </location>
</feature>
<feature type="compositionally biased region" description="Polar residues" evidence="6">
    <location>
        <begin position="1"/>
        <end position="19"/>
    </location>
</feature>
<evidence type="ECO:0000256" key="5">
    <source>
        <dbReference type="ARBA" id="ARBA00023136"/>
    </source>
</evidence>
<feature type="transmembrane region" description="Helical" evidence="7">
    <location>
        <begin position="419"/>
        <end position="438"/>
    </location>
</feature>
<dbReference type="FunFam" id="1.20.1250.20:FF:000011">
    <property type="entry name" value="MFS multidrug transporter, putative"/>
    <property type="match status" value="1"/>
</dbReference>
<feature type="domain" description="Major facilitator superfamily (MFS) profile" evidence="8">
    <location>
        <begin position="83"/>
        <end position="511"/>
    </location>
</feature>
<reference evidence="10" key="1">
    <citation type="journal article" date="2017" name="Nat. Microbiol.">
        <title>Global analysis of biosynthetic gene clusters reveals vast potential of secondary metabolite production in Penicillium species.</title>
        <authorList>
            <person name="Nielsen J.C."/>
            <person name="Grijseels S."/>
            <person name="Prigent S."/>
            <person name="Ji B."/>
            <person name="Dainat J."/>
            <person name="Nielsen K.F."/>
            <person name="Frisvad J.C."/>
            <person name="Workman M."/>
            <person name="Nielsen J."/>
        </authorList>
    </citation>
    <scope>NUCLEOTIDE SEQUENCE [LARGE SCALE GENOMIC DNA]</scope>
    <source>
        <strain evidence="10">IBT 31811</strain>
    </source>
</reference>
<dbReference type="PANTHER" id="PTHR23502">
    <property type="entry name" value="MAJOR FACILITATOR SUPERFAMILY"/>
    <property type="match status" value="1"/>
</dbReference>
<dbReference type="Pfam" id="PF07690">
    <property type="entry name" value="MFS_1"/>
    <property type="match status" value="1"/>
</dbReference>
<evidence type="ECO:0000256" key="2">
    <source>
        <dbReference type="ARBA" id="ARBA00008335"/>
    </source>
</evidence>
<sequence length="780" mass="85477">MNGANTPSVDGSTPRASSQEIHRDDEKHIALDQTKRDSDLESGPPIQPASEEKVNVDPNIVTWDGPDDPENPLNWTAKKKLGTTCSIALITLLTPLGSSMFAPGVPQLVKDFGVTNTELSSFVVSVYLLGYCFGPLLLAPLSEMYGRQYLYHGCNVLYVIWTIACAVAPEIGSLVVFRFFAGFAGSCPLTIGAGSIADMFPQEKRGGAMAAWAIGPLIGPVIGPIAGAFLAQAKGWRWTFWVLAMASGAISLTSIFTIRESYAPTILARKTKKLQKETGNMNLRSALDSGRTPRDLFLFSIIRPTKMLFMSPIVFLLSLYVGVIYGYLYLLFTTITPVFEENYGFSQGIVGLSYLGIGIGSIVGLVVLGATSDRLLNYLSAKNGVRKPEYRLPPMIPGSLFVPASLFMYGWSAYYRTHWIVPIIGTSFLGVGMLVSFMSVSTYLVDAFTIYAASAMAANTVFRSLAGAMLPLAGPKMYQTLGLGWGNSLLGFIALALCGLPVIFWLYGERIRITLSALHLASAEEENRASWLDSALHYQGQACSGLGKVVSDLSPPNYEPAFVASIFILLLTLGFKAISLDSPPQDPVSVILEVRNLISGPAMIFNRINTDGGGGQLAGWLCVPDTQESLEGGRHFNGSAPEEDNKKLFRLHENLVASLNKLLSTIDTKEDSKKGIYRGTWQLLYQAIEPWPKIGPQGGVIAWPLFLSDEFCSLLRNEEWIARILFLHYGLAMRLMCNRWYVRDWGRRLVMATLEPLNEIPQEWNDTIAWIRKAAQSDDS</sequence>
<evidence type="ECO:0000259" key="8">
    <source>
        <dbReference type="PROSITE" id="PS50850"/>
    </source>
</evidence>
<dbReference type="InterPro" id="IPR011701">
    <property type="entry name" value="MFS"/>
</dbReference>